<sequence>MRKSVLFIIGNMETGGVSKSMVSLMNVINREKYDISLLIVVPRGILMDLLPKDLNIITNLDIELLSVGIHGLIGLLRRRKFYLFFGSLLRLFFSVYNKAVAGWWLSRLYPTIEGEYDVIVDYNGQQQLYYMVDKLKAHTKITFFHSDYEKWFYYYRIDRKYYPKVDAIFTISEKCVDSLKRVFPFVSQKIRLMENISSLAFIEQMSRKMVYFPKTTKYRFLTLGHLCQNKGTDLAILAATILQARDIDFCWYFIGNLTEAQKFMKLAKDLKVEQRIVFLGTTPNPYPYIKSVDLFVHTALFEGKSIALDEAKLLCKPIVVTNFSTVHDQFEDHINATIVDMAPDAIAQGIEDLLKDTNLQRKYVQNLEKQRVDNSSEVEKLYTLF</sequence>
<feature type="domain" description="Glycosyl transferase family 1" evidence="1">
    <location>
        <begin position="214"/>
        <end position="369"/>
    </location>
</feature>
<evidence type="ECO:0000313" key="2">
    <source>
        <dbReference type="EMBL" id="CUQ27822.1"/>
    </source>
</evidence>
<dbReference type="Proteomes" id="UP000095576">
    <property type="component" value="Unassembled WGS sequence"/>
</dbReference>
<dbReference type="GO" id="GO:0016757">
    <property type="term" value="F:glycosyltransferase activity"/>
    <property type="evidence" value="ECO:0007669"/>
    <property type="project" value="InterPro"/>
</dbReference>
<dbReference type="Pfam" id="PF00534">
    <property type="entry name" value="Glycos_transf_1"/>
    <property type="match status" value="1"/>
</dbReference>
<accession>A0A174UZX2</accession>
<dbReference type="AlphaFoldDB" id="A0A174UZX2"/>
<gene>
    <name evidence="2" type="ORF">ERS852511_05039</name>
</gene>
<dbReference type="InterPro" id="IPR001296">
    <property type="entry name" value="Glyco_trans_1"/>
</dbReference>
<keyword evidence="2" id="KW-0808">Transferase</keyword>
<reference evidence="2 3" key="1">
    <citation type="submission" date="2015-09" db="EMBL/GenBank/DDBJ databases">
        <authorList>
            <consortium name="Pathogen Informatics"/>
        </authorList>
    </citation>
    <scope>NUCLEOTIDE SEQUENCE [LARGE SCALE GENOMIC DNA]</scope>
    <source>
        <strain evidence="2 3">2789STDY5834899</strain>
    </source>
</reference>
<name>A0A174UZX2_BACT4</name>
<protein>
    <submittedName>
        <fullName evidence="2">Glycosyltransferase</fullName>
    </submittedName>
</protein>
<evidence type="ECO:0000313" key="3">
    <source>
        <dbReference type="Proteomes" id="UP000095576"/>
    </source>
</evidence>
<dbReference type="CDD" id="cd03811">
    <property type="entry name" value="GT4_GT28_WabH-like"/>
    <property type="match status" value="1"/>
</dbReference>
<dbReference type="PANTHER" id="PTHR12526">
    <property type="entry name" value="GLYCOSYLTRANSFERASE"/>
    <property type="match status" value="1"/>
</dbReference>
<organism evidence="2 3">
    <name type="scientific">Bacteroides thetaiotaomicron</name>
    <dbReference type="NCBI Taxonomy" id="818"/>
    <lineage>
        <taxon>Bacteria</taxon>
        <taxon>Pseudomonadati</taxon>
        <taxon>Bacteroidota</taxon>
        <taxon>Bacteroidia</taxon>
        <taxon>Bacteroidales</taxon>
        <taxon>Bacteroidaceae</taxon>
        <taxon>Bacteroides</taxon>
    </lineage>
</organism>
<dbReference type="Gene3D" id="3.40.50.2000">
    <property type="entry name" value="Glycogen Phosphorylase B"/>
    <property type="match status" value="2"/>
</dbReference>
<dbReference type="PANTHER" id="PTHR12526:SF630">
    <property type="entry name" value="GLYCOSYLTRANSFERASE"/>
    <property type="match status" value="1"/>
</dbReference>
<proteinExistence type="predicted"/>
<dbReference type="SUPFAM" id="SSF53756">
    <property type="entry name" value="UDP-Glycosyltransferase/glycogen phosphorylase"/>
    <property type="match status" value="1"/>
</dbReference>
<evidence type="ECO:0000259" key="1">
    <source>
        <dbReference type="Pfam" id="PF00534"/>
    </source>
</evidence>
<dbReference type="EMBL" id="CZAP01000039">
    <property type="protein sequence ID" value="CUQ27822.1"/>
    <property type="molecule type" value="Genomic_DNA"/>
</dbReference>